<evidence type="ECO:0000256" key="2">
    <source>
        <dbReference type="ARBA" id="ARBA00022490"/>
    </source>
</evidence>
<dbReference type="RefSeq" id="XP_018135071.1">
    <property type="nucleotide sequence ID" value="XM_018270012.2"/>
</dbReference>
<evidence type="ECO:0000313" key="9">
    <source>
        <dbReference type="Proteomes" id="UP000091956"/>
    </source>
</evidence>
<evidence type="ECO:0000259" key="7">
    <source>
        <dbReference type="PROSITE" id="PS50245"/>
    </source>
</evidence>
<evidence type="ECO:0000313" key="8">
    <source>
        <dbReference type="EMBL" id="OBU01339.1"/>
    </source>
</evidence>
<proteinExistence type="inferred from homology"/>
<dbReference type="InterPro" id="IPR045172">
    <property type="entry name" value="TBCB_Ubl"/>
</dbReference>
<name>A0A2P2SWX8_9PEZI</name>
<evidence type="ECO:0000259" key="6">
    <source>
        <dbReference type="PROSITE" id="PS50053"/>
    </source>
</evidence>
<dbReference type="GO" id="GO:0007023">
    <property type="term" value="P:post-chaperonin tubulin folding pathway"/>
    <property type="evidence" value="ECO:0007669"/>
    <property type="project" value="InterPro"/>
</dbReference>
<dbReference type="GO" id="GO:0005938">
    <property type="term" value="C:cell cortex"/>
    <property type="evidence" value="ECO:0007669"/>
    <property type="project" value="TreeGrafter"/>
</dbReference>
<protein>
    <recommendedName>
        <fullName evidence="10">CAP-Gly domain-containing protein</fullName>
    </recommendedName>
</protein>
<accession>A0A2P2SWX8</accession>
<dbReference type="OrthoDB" id="5295208at2759"/>
<dbReference type="InterPro" id="IPR000626">
    <property type="entry name" value="Ubiquitin-like_dom"/>
</dbReference>
<reference evidence="8 9" key="1">
    <citation type="submission" date="2016-03" db="EMBL/GenBank/DDBJ databases">
        <title>Comparative genomics of Pseudogymnoascus destructans, the fungus causing white-nose syndrome of bats.</title>
        <authorList>
            <person name="Palmer J.M."/>
            <person name="Drees K.P."/>
            <person name="Foster J.T."/>
            <person name="Lindner D.L."/>
        </authorList>
    </citation>
    <scope>NUCLEOTIDE SEQUENCE [LARGE SCALE GENOMIC DNA]</scope>
    <source>
        <strain evidence="8 9">UAMH 10579</strain>
    </source>
</reference>
<evidence type="ECO:0000256" key="3">
    <source>
        <dbReference type="ARBA" id="ARBA00023186"/>
    </source>
</evidence>
<dbReference type="Gene3D" id="3.10.20.90">
    <property type="entry name" value="Phosphatidylinositol 3-kinase Catalytic Subunit, Chain A, domain 1"/>
    <property type="match status" value="1"/>
</dbReference>
<dbReference type="CDD" id="cd01789">
    <property type="entry name" value="Ubl_TBCB"/>
    <property type="match status" value="1"/>
</dbReference>
<dbReference type="PROSITE" id="PS50245">
    <property type="entry name" value="CAP_GLY_2"/>
    <property type="match status" value="1"/>
</dbReference>
<evidence type="ECO:0000256" key="5">
    <source>
        <dbReference type="SAM" id="MobiDB-lite"/>
    </source>
</evidence>
<dbReference type="GO" id="GO:0005634">
    <property type="term" value="C:nucleus"/>
    <property type="evidence" value="ECO:0007669"/>
    <property type="project" value="TreeGrafter"/>
</dbReference>
<dbReference type="GeneID" id="28833867"/>
<dbReference type="Gene3D" id="2.30.30.190">
    <property type="entry name" value="CAP Gly-rich-like domain"/>
    <property type="match status" value="1"/>
</dbReference>
<dbReference type="InterPro" id="IPR000938">
    <property type="entry name" value="CAP-Gly_domain"/>
</dbReference>
<evidence type="ECO:0008006" key="10">
    <source>
        <dbReference type="Google" id="ProtNLM"/>
    </source>
</evidence>
<comment type="subcellular location">
    <subcellularLocation>
        <location evidence="1">Cytoplasm</location>
    </subcellularLocation>
</comment>
<dbReference type="Pfam" id="PF14560">
    <property type="entry name" value="Ubiquitin_2"/>
    <property type="match status" value="1"/>
</dbReference>
<dbReference type="InterPro" id="IPR036859">
    <property type="entry name" value="CAP-Gly_dom_sf"/>
</dbReference>
<organism evidence="8 9">
    <name type="scientific">Pseudogymnoascus verrucosus</name>
    <dbReference type="NCBI Taxonomy" id="342668"/>
    <lineage>
        <taxon>Eukaryota</taxon>
        <taxon>Fungi</taxon>
        <taxon>Dikarya</taxon>
        <taxon>Ascomycota</taxon>
        <taxon>Pezizomycotina</taxon>
        <taxon>Leotiomycetes</taxon>
        <taxon>Thelebolales</taxon>
        <taxon>Thelebolaceae</taxon>
        <taxon>Pseudogymnoascus</taxon>
    </lineage>
</organism>
<dbReference type="PROSITE" id="PS50053">
    <property type="entry name" value="UBIQUITIN_2"/>
    <property type="match status" value="1"/>
</dbReference>
<reference evidence="9" key="2">
    <citation type="journal article" date="2018" name="Nat. Commun.">
        <title>Extreme sensitivity to ultraviolet light in the fungal pathogen causing white-nose syndrome of bats.</title>
        <authorList>
            <person name="Palmer J.M."/>
            <person name="Drees K.P."/>
            <person name="Foster J.T."/>
            <person name="Lindner D.L."/>
        </authorList>
    </citation>
    <scope>NUCLEOTIDE SEQUENCE [LARGE SCALE GENOMIC DNA]</scope>
    <source>
        <strain evidence="9">UAMH 10579</strain>
    </source>
</reference>
<dbReference type="GO" id="GO:0031122">
    <property type="term" value="P:cytoplasmic microtubule organization"/>
    <property type="evidence" value="ECO:0007669"/>
    <property type="project" value="TreeGrafter"/>
</dbReference>
<dbReference type="Proteomes" id="UP000091956">
    <property type="component" value="Unassembled WGS sequence"/>
</dbReference>
<dbReference type="SMART" id="SM01052">
    <property type="entry name" value="CAP_GLY"/>
    <property type="match status" value="1"/>
</dbReference>
<feature type="domain" description="CAP-Gly" evidence="7">
    <location>
        <begin position="178"/>
        <end position="222"/>
    </location>
</feature>
<dbReference type="GO" id="GO:0043014">
    <property type="term" value="F:alpha-tubulin binding"/>
    <property type="evidence" value="ECO:0007669"/>
    <property type="project" value="InterPro"/>
</dbReference>
<dbReference type="SUPFAM" id="SSF74924">
    <property type="entry name" value="Cap-Gly domain"/>
    <property type="match status" value="1"/>
</dbReference>
<dbReference type="EMBL" id="KV460206">
    <property type="protein sequence ID" value="OBU01339.1"/>
    <property type="molecule type" value="Genomic_DNA"/>
</dbReference>
<sequence>MQTAGDIPLLITSDNSSSERRITPSWTIGQLKSKLEAVTGVPPLSQKITLRVNQQGIPVEAADEENTQLASFPLAPYAELHVADTRPPGARPNFTDASTVEKYVMPAEEYEQKSDSVLAWKKAQKLGRFNPDAPTIEEAKIKAYQTEIDSRGIAVGKRCRVGGDDSRRGEIMYVGDVEEIPGSLGSWVGVRLDEPVGKNDGSVGGTRYWGEEGGPKHGVFVRPERVEVGDWEPVDDLDDMEEI</sequence>
<evidence type="ECO:0000256" key="4">
    <source>
        <dbReference type="ARBA" id="ARBA00025779"/>
    </source>
</evidence>
<keyword evidence="3" id="KW-0143">Chaperone</keyword>
<comment type="similarity">
    <text evidence="4">Belongs to the TBCB family.</text>
</comment>
<dbReference type="GO" id="GO:0035371">
    <property type="term" value="C:microtubule plus-end"/>
    <property type="evidence" value="ECO:0007669"/>
    <property type="project" value="TreeGrafter"/>
</dbReference>
<dbReference type="STRING" id="342668.A0A2P2SWX8"/>
<dbReference type="InterPro" id="IPR029071">
    <property type="entry name" value="Ubiquitin-like_domsf"/>
</dbReference>
<feature type="region of interest" description="Disordered" evidence="5">
    <location>
        <begin position="196"/>
        <end position="216"/>
    </location>
</feature>
<feature type="region of interest" description="Disordered" evidence="5">
    <location>
        <begin position="1"/>
        <end position="21"/>
    </location>
</feature>
<dbReference type="AlphaFoldDB" id="A0A2P2SWX8"/>
<dbReference type="PANTHER" id="PTHR18916">
    <property type="entry name" value="DYNACTIN 1-RELATED MICROTUBULE-BINDING"/>
    <property type="match status" value="1"/>
</dbReference>
<dbReference type="Pfam" id="PF01302">
    <property type="entry name" value="CAP_GLY"/>
    <property type="match status" value="1"/>
</dbReference>
<keyword evidence="9" id="KW-1185">Reference proteome</keyword>
<keyword evidence="2" id="KW-0963">Cytoplasm</keyword>
<dbReference type="SUPFAM" id="SSF54236">
    <property type="entry name" value="Ubiquitin-like"/>
    <property type="match status" value="1"/>
</dbReference>
<gene>
    <name evidence="8" type="ORF">VE01_00481</name>
</gene>
<dbReference type="GO" id="GO:0007021">
    <property type="term" value="P:tubulin complex assembly"/>
    <property type="evidence" value="ECO:0007669"/>
    <property type="project" value="InterPro"/>
</dbReference>
<dbReference type="GO" id="GO:0051010">
    <property type="term" value="F:microtubule plus-end binding"/>
    <property type="evidence" value="ECO:0007669"/>
    <property type="project" value="TreeGrafter"/>
</dbReference>
<dbReference type="PANTHER" id="PTHR18916:SF85">
    <property type="entry name" value="TUBULIN-FOLDING COFACTOR B"/>
    <property type="match status" value="1"/>
</dbReference>
<evidence type="ECO:0000256" key="1">
    <source>
        <dbReference type="ARBA" id="ARBA00004496"/>
    </source>
</evidence>
<feature type="domain" description="Ubiquitin-like" evidence="6">
    <location>
        <begin position="7"/>
        <end position="89"/>
    </location>
</feature>